<dbReference type="PANTHER" id="PTHR43149:SF1">
    <property type="entry name" value="DELTA(3,5)-DELTA(2,4)-DIENOYL-COA ISOMERASE, MITOCHONDRIAL"/>
    <property type="match status" value="1"/>
</dbReference>
<dbReference type="PANTHER" id="PTHR43149">
    <property type="entry name" value="ENOYL-COA HYDRATASE"/>
    <property type="match status" value="1"/>
</dbReference>
<dbReference type="InterPro" id="IPR045002">
    <property type="entry name" value="Ech1-like"/>
</dbReference>
<dbReference type="Gene3D" id="3.90.226.10">
    <property type="entry name" value="2-enoyl-CoA Hydratase, Chain A, domain 1"/>
    <property type="match status" value="1"/>
</dbReference>
<reference evidence="2" key="1">
    <citation type="journal article" date="2020" name="bioRxiv">
        <title>Whole genome comparisons of ergot fungi reveals the divergence and evolution of species within the genus Claviceps are the result of varying mechanisms driving genome evolution and host range expansion.</title>
        <authorList>
            <person name="Wyka S.A."/>
            <person name="Mondo S.J."/>
            <person name="Liu M."/>
            <person name="Dettman J."/>
            <person name="Nalam V."/>
            <person name="Broders K.D."/>
        </authorList>
    </citation>
    <scope>NUCLEOTIDE SEQUENCE</scope>
    <source>
        <strain evidence="2">CCC 602</strain>
    </source>
</reference>
<evidence type="ECO:0000313" key="2">
    <source>
        <dbReference type="EMBL" id="KAG5981085.1"/>
    </source>
</evidence>
<comment type="similarity">
    <text evidence="1">Belongs to the enoyl-CoA hydratase/isomerase family.</text>
</comment>
<evidence type="ECO:0008006" key="4">
    <source>
        <dbReference type="Google" id="ProtNLM"/>
    </source>
</evidence>
<dbReference type="Proteomes" id="UP000748025">
    <property type="component" value="Unassembled WGS sequence"/>
</dbReference>
<dbReference type="InterPro" id="IPR029045">
    <property type="entry name" value="ClpP/crotonase-like_dom_sf"/>
</dbReference>
<proteinExistence type="inferred from homology"/>
<sequence>MALPAYTSYRFIRVTRPQPDIPIAHVELNRPEKLNAFSRPVWVEFGRVFRQISADADVRVVVLSGVGERAFTAGLDVAAEGMAMGGGGGGGDDGEDPARRAKGLRGHIEEFQGCISEMERCEK</sequence>
<dbReference type="OrthoDB" id="14970at2759"/>
<comment type="caution">
    <text evidence="2">The sequence shown here is derived from an EMBL/GenBank/DDBJ whole genome shotgun (WGS) entry which is preliminary data.</text>
</comment>
<dbReference type="CDD" id="cd06558">
    <property type="entry name" value="crotonase-like"/>
    <property type="match status" value="1"/>
</dbReference>
<name>A0A9P7N0R6_9HYPO</name>
<keyword evidence="3" id="KW-1185">Reference proteome</keyword>
<accession>A0A9P7N0R6</accession>
<dbReference type="SUPFAM" id="SSF52096">
    <property type="entry name" value="ClpP/crotonase"/>
    <property type="match status" value="1"/>
</dbReference>
<dbReference type="GO" id="GO:0005739">
    <property type="term" value="C:mitochondrion"/>
    <property type="evidence" value="ECO:0007669"/>
    <property type="project" value="TreeGrafter"/>
</dbReference>
<dbReference type="InterPro" id="IPR001753">
    <property type="entry name" value="Enoyl-CoA_hydra/iso"/>
</dbReference>
<feature type="non-terminal residue" evidence="2">
    <location>
        <position position="123"/>
    </location>
</feature>
<gene>
    <name evidence="2" type="ORF">E4U43_006654</name>
</gene>
<evidence type="ECO:0000313" key="3">
    <source>
        <dbReference type="Proteomes" id="UP000748025"/>
    </source>
</evidence>
<protein>
    <recommendedName>
        <fullName evidence="4">3-hydroxyisobutyryl-coenzyme A hydrolase</fullName>
    </recommendedName>
</protein>
<organism evidence="2 3">
    <name type="scientific">Claviceps pusilla</name>
    <dbReference type="NCBI Taxonomy" id="123648"/>
    <lineage>
        <taxon>Eukaryota</taxon>
        <taxon>Fungi</taxon>
        <taxon>Dikarya</taxon>
        <taxon>Ascomycota</taxon>
        <taxon>Pezizomycotina</taxon>
        <taxon>Sordariomycetes</taxon>
        <taxon>Hypocreomycetidae</taxon>
        <taxon>Hypocreales</taxon>
        <taxon>Clavicipitaceae</taxon>
        <taxon>Claviceps</taxon>
    </lineage>
</organism>
<evidence type="ECO:0000256" key="1">
    <source>
        <dbReference type="ARBA" id="ARBA00005254"/>
    </source>
</evidence>
<dbReference type="GO" id="GO:0051750">
    <property type="term" value="F:delta(3,5)-delta(2,4)-dienoyl-CoA isomerase activity"/>
    <property type="evidence" value="ECO:0007669"/>
    <property type="project" value="TreeGrafter"/>
</dbReference>
<dbReference type="AlphaFoldDB" id="A0A9P7N0R6"/>
<dbReference type="EMBL" id="SRPW01004658">
    <property type="protein sequence ID" value="KAG5981085.1"/>
    <property type="molecule type" value="Genomic_DNA"/>
</dbReference>
<dbReference type="Pfam" id="PF00378">
    <property type="entry name" value="ECH_1"/>
    <property type="match status" value="1"/>
</dbReference>